<sequence>MAQERESVVFAKRPTGDIVPGETFRVESGPAPTEADLKDGEVLFETYYISLDPSMRVWLRVQIGEVMRGIGAGRILASKNSALKTGDWATGFCGWKEVAVLGPQHVFPAPLLPGVEKPDLLGALGMTGLTALLGLNKIGLPKAGELVIVSGAAGATGSIVGQICKLKGCRVVGIAGTDEKCAWLKELGFDVALNYKSPEFRGQFLEATKDQIDLYWDNAKGHTDDEAVGGEILDLALGQAKLRGRIVKCGSIGEYNGGSGSGDLMKNLGRMSSMRLRMEGFIVLDFAADFAEAMKQMAIWVSQGQIKSKNTVVKGGLQKAEQALADMFKGINTGKLVVEVKDPDQSS</sequence>
<dbReference type="Gene3D" id="3.90.180.10">
    <property type="entry name" value="Medium-chain alcohol dehydrogenases, catalytic domain"/>
    <property type="match status" value="1"/>
</dbReference>
<dbReference type="InterPro" id="IPR013149">
    <property type="entry name" value="ADH-like_C"/>
</dbReference>
<dbReference type="PANTHER" id="PTHR43205">
    <property type="entry name" value="PROSTAGLANDIN REDUCTASE"/>
    <property type="match status" value="1"/>
</dbReference>
<dbReference type="InterPro" id="IPR041694">
    <property type="entry name" value="ADH_N_2"/>
</dbReference>
<dbReference type="Gene3D" id="3.40.50.720">
    <property type="entry name" value="NAD(P)-binding Rossmann-like Domain"/>
    <property type="match status" value="1"/>
</dbReference>
<dbReference type="Pfam" id="PF16884">
    <property type="entry name" value="ADH_N_2"/>
    <property type="match status" value="1"/>
</dbReference>
<dbReference type="Proteomes" id="UP001583177">
    <property type="component" value="Unassembled WGS sequence"/>
</dbReference>
<organism evidence="3 4">
    <name type="scientific">Diaporthe australafricana</name>
    <dbReference type="NCBI Taxonomy" id="127596"/>
    <lineage>
        <taxon>Eukaryota</taxon>
        <taxon>Fungi</taxon>
        <taxon>Dikarya</taxon>
        <taxon>Ascomycota</taxon>
        <taxon>Pezizomycotina</taxon>
        <taxon>Sordariomycetes</taxon>
        <taxon>Sordariomycetidae</taxon>
        <taxon>Diaporthales</taxon>
        <taxon>Diaporthaceae</taxon>
        <taxon>Diaporthe</taxon>
    </lineage>
</organism>
<dbReference type="InterPro" id="IPR045010">
    <property type="entry name" value="MDR_fam"/>
</dbReference>
<keyword evidence="4" id="KW-1185">Reference proteome</keyword>
<reference evidence="3 4" key="1">
    <citation type="journal article" date="2024" name="IMA Fungus">
        <title>IMA Genome - F19 : A genome assembly and annotation guide to empower mycologists, including annotated draft genome sequences of Ceratocystis pirilliformis, Diaporthe australafricana, Fusarium ophioides, Paecilomyces lecythidis, and Sporothrix stenoceras.</title>
        <authorList>
            <person name="Aylward J."/>
            <person name="Wilson A.M."/>
            <person name="Visagie C.M."/>
            <person name="Spraker J."/>
            <person name="Barnes I."/>
            <person name="Buitendag C."/>
            <person name="Ceriani C."/>
            <person name="Del Mar Angel L."/>
            <person name="du Plessis D."/>
            <person name="Fuchs T."/>
            <person name="Gasser K."/>
            <person name="Kramer D."/>
            <person name="Li W."/>
            <person name="Munsamy K."/>
            <person name="Piso A."/>
            <person name="Price J.L."/>
            <person name="Sonnekus B."/>
            <person name="Thomas C."/>
            <person name="van der Nest A."/>
            <person name="van Dijk A."/>
            <person name="van Heerden A."/>
            <person name="van Vuuren N."/>
            <person name="Yilmaz N."/>
            <person name="Duong T.A."/>
            <person name="van der Merwe N.A."/>
            <person name="Wingfield M.J."/>
            <person name="Wingfield B.D."/>
        </authorList>
    </citation>
    <scope>NUCLEOTIDE SEQUENCE [LARGE SCALE GENOMIC DNA]</scope>
    <source>
        <strain evidence="3 4">CMW 18300</strain>
    </source>
</reference>
<dbReference type="CDD" id="cd05288">
    <property type="entry name" value="PGDH"/>
    <property type="match status" value="1"/>
</dbReference>
<evidence type="ECO:0000259" key="2">
    <source>
        <dbReference type="SMART" id="SM00829"/>
    </source>
</evidence>
<dbReference type="InterPro" id="IPR020843">
    <property type="entry name" value="ER"/>
</dbReference>
<keyword evidence="1" id="KW-0560">Oxidoreductase</keyword>
<proteinExistence type="predicted"/>
<evidence type="ECO:0000313" key="4">
    <source>
        <dbReference type="Proteomes" id="UP001583177"/>
    </source>
</evidence>
<dbReference type="Pfam" id="PF00107">
    <property type="entry name" value="ADH_zinc_N"/>
    <property type="match status" value="1"/>
</dbReference>
<dbReference type="SUPFAM" id="SSF50129">
    <property type="entry name" value="GroES-like"/>
    <property type="match status" value="1"/>
</dbReference>
<protein>
    <recommendedName>
        <fullName evidence="2">Enoyl reductase (ER) domain-containing protein</fullName>
    </recommendedName>
</protein>
<dbReference type="EMBL" id="JAWRVE010000010">
    <property type="protein sequence ID" value="KAL1879186.1"/>
    <property type="molecule type" value="Genomic_DNA"/>
</dbReference>
<dbReference type="InterPro" id="IPR011032">
    <property type="entry name" value="GroES-like_sf"/>
</dbReference>
<dbReference type="SMART" id="SM00829">
    <property type="entry name" value="PKS_ER"/>
    <property type="match status" value="1"/>
</dbReference>
<comment type="caution">
    <text evidence="3">The sequence shown here is derived from an EMBL/GenBank/DDBJ whole genome shotgun (WGS) entry which is preliminary data.</text>
</comment>
<accession>A0ABR3XT79</accession>
<name>A0ABR3XT79_9PEZI</name>
<dbReference type="InterPro" id="IPR036291">
    <property type="entry name" value="NAD(P)-bd_dom_sf"/>
</dbReference>
<evidence type="ECO:0000313" key="3">
    <source>
        <dbReference type="EMBL" id="KAL1879186.1"/>
    </source>
</evidence>
<feature type="domain" description="Enoyl reductase (ER)" evidence="2">
    <location>
        <begin position="21"/>
        <end position="338"/>
    </location>
</feature>
<evidence type="ECO:0000256" key="1">
    <source>
        <dbReference type="ARBA" id="ARBA00023002"/>
    </source>
</evidence>
<gene>
    <name evidence="3" type="ORF">Daus18300_001765</name>
</gene>
<dbReference type="PANTHER" id="PTHR43205:SF42">
    <property type="entry name" value="ALCOHOL DEHYDROGENASE, ZINC-CONTAINING (AFU_ORTHOLOGUE AFUA_7G04530)"/>
    <property type="match status" value="1"/>
</dbReference>
<dbReference type="SUPFAM" id="SSF51735">
    <property type="entry name" value="NAD(P)-binding Rossmann-fold domains"/>
    <property type="match status" value="1"/>
</dbReference>